<dbReference type="GO" id="GO:0008300">
    <property type="term" value="P:isoprenoid catabolic process"/>
    <property type="evidence" value="ECO:0007669"/>
    <property type="project" value="TreeGrafter"/>
</dbReference>
<dbReference type="AlphaFoldDB" id="A0A4T0V108"/>
<dbReference type="PANTHER" id="PTHR42964:SF1">
    <property type="entry name" value="POLYKETIDE BIOSYNTHESIS ENOYL-COA HYDRATASE PKSH-RELATED"/>
    <property type="match status" value="1"/>
</dbReference>
<proteinExistence type="inferred from homology"/>
<dbReference type="InterPro" id="IPR001753">
    <property type="entry name" value="Enoyl-CoA_hydra/iso"/>
</dbReference>
<evidence type="ECO:0000313" key="4">
    <source>
        <dbReference type="Proteomes" id="UP000308891"/>
    </source>
</evidence>
<keyword evidence="2" id="KW-1133">Transmembrane helix</keyword>
<dbReference type="EMBL" id="STGJ01000003">
    <property type="protein sequence ID" value="TIC85232.1"/>
    <property type="molecule type" value="Genomic_DNA"/>
</dbReference>
<reference evidence="3 4" key="1">
    <citation type="submission" date="2019-04" db="EMBL/GenBank/DDBJ databases">
        <title>Crenobacter sp. nov.</title>
        <authorList>
            <person name="Shi S."/>
        </authorList>
    </citation>
    <scope>NUCLEOTIDE SEQUENCE [LARGE SCALE GENOMIC DNA]</scope>
    <source>
        <strain evidence="3 4">GY 70310</strain>
    </source>
</reference>
<feature type="transmembrane region" description="Helical" evidence="2">
    <location>
        <begin position="135"/>
        <end position="153"/>
    </location>
</feature>
<accession>A0A4T0V108</accession>
<dbReference type="RefSeq" id="WP_136551680.1">
    <property type="nucleotide sequence ID" value="NZ_STGJ01000003.1"/>
</dbReference>
<dbReference type="Proteomes" id="UP000308891">
    <property type="component" value="Unassembled WGS sequence"/>
</dbReference>
<name>A0A4T0V108_9NEIS</name>
<dbReference type="SUPFAM" id="SSF52096">
    <property type="entry name" value="ClpP/crotonase"/>
    <property type="match status" value="1"/>
</dbReference>
<sequence length="259" mass="27299">MDRIQMKQAEGVLSLSLNRPDLHNAFDDVMVDELTRALEAAGANPEVRVVVLTGNGINFSTGHDMAWLQAMADMDAERVEAQAVRIGRMLHTLDTLPKPTIARVQGSAFGIGAALIACCDIACGVSGALFSFPDVRLGAVPAAVAPFVIRSLGARASRRYFVSAERFNAGKAKRLGLLHMVVEEEELDAVIRQQAGNLLANGPQAMAAAKALLQSLSGLGTSPAALALAASEAARVRTSSEGREGLAAFIEKRPPSWVG</sequence>
<dbReference type="InterPro" id="IPR014748">
    <property type="entry name" value="Enoyl-CoA_hydra_C"/>
</dbReference>
<keyword evidence="2" id="KW-0472">Membrane</keyword>
<organism evidence="3 4">
    <name type="scientific">Crenobacter intestini</name>
    <dbReference type="NCBI Taxonomy" id="2563443"/>
    <lineage>
        <taxon>Bacteria</taxon>
        <taxon>Pseudomonadati</taxon>
        <taxon>Pseudomonadota</taxon>
        <taxon>Betaproteobacteria</taxon>
        <taxon>Neisseriales</taxon>
        <taxon>Neisseriaceae</taxon>
        <taxon>Crenobacter</taxon>
    </lineage>
</organism>
<keyword evidence="2" id="KW-0812">Transmembrane</keyword>
<dbReference type="GO" id="GO:0016853">
    <property type="term" value="F:isomerase activity"/>
    <property type="evidence" value="ECO:0007669"/>
    <property type="project" value="UniProtKB-KW"/>
</dbReference>
<gene>
    <name evidence="3" type="ORF">E5K04_04340</name>
</gene>
<keyword evidence="3" id="KW-0456">Lyase</keyword>
<keyword evidence="4" id="KW-1185">Reference proteome</keyword>
<dbReference type="InterPro" id="IPR051683">
    <property type="entry name" value="Enoyl-CoA_Hydratase/Isomerase"/>
</dbReference>
<evidence type="ECO:0000256" key="2">
    <source>
        <dbReference type="SAM" id="Phobius"/>
    </source>
</evidence>
<dbReference type="PANTHER" id="PTHR42964">
    <property type="entry name" value="ENOYL-COA HYDRATASE"/>
    <property type="match status" value="1"/>
</dbReference>
<comment type="similarity">
    <text evidence="1">Belongs to the enoyl-CoA hydratase/isomerase family.</text>
</comment>
<dbReference type="OrthoDB" id="9807606at2"/>
<protein>
    <submittedName>
        <fullName evidence="3">Enoyl-CoA hydratase/isomerase family protein</fullName>
        <ecNumber evidence="3">4.2.1.17</ecNumber>
    </submittedName>
</protein>
<feature type="transmembrane region" description="Helical" evidence="2">
    <location>
        <begin position="108"/>
        <end position="129"/>
    </location>
</feature>
<dbReference type="Gene3D" id="3.90.226.10">
    <property type="entry name" value="2-enoyl-CoA Hydratase, Chain A, domain 1"/>
    <property type="match status" value="1"/>
</dbReference>
<evidence type="ECO:0000313" key="3">
    <source>
        <dbReference type="EMBL" id="TIC85232.1"/>
    </source>
</evidence>
<dbReference type="InterPro" id="IPR029045">
    <property type="entry name" value="ClpP/crotonase-like_dom_sf"/>
</dbReference>
<dbReference type="Pfam" id="PF00378">
    <property type="entry name" value="ECH_1"/>
    <property type="match status" value="1"/>
</dbReference>
<dbReference type="Gene3D" id="1.10.12.10">
    <property type="entry name" value="Lyase 2-enoyl-coa Hydratase, Chain A, domain 2"/>
    <property type="match status" value="1"/>
</dbReference>
<dbReference type="CDD" id="cd06558">
    <property type="entry name" value="crotonase-like"/>
    <property type="match status" value="1"/>
</dbReference>
<dbReference type="GO" id="GO:0004300">
    <property type="term" value="F:enoyl-CoA hydratase activity"/>
    <property type="evidence" value="ECO:0007669"/>
    <property type="project" value="UniProtKB-EC"/>
</dbReference>
<keyword evidence="3" id="KW-0413">Isomerase</keyword>
<dbReference type="EC" id="4.2.1.17" evidence="3"/>
<comment type="caution">
    <text evidence="3">The sequence shown here is derived from an EMBL/GenBank/DDBJ whole genome shotgun (WGS) entry which is preliminary data.</text>
</comment>
<evidence type="ECO:0000256" key="1">
    <source>
        <dbReference type="ARBA" id="ARBA00005254"/>
    </source>
</evidence>